<name>A0A0H3ZR20_VIBSP</name>
<proteinExistence type="predicted"/>
<dbReference type="EMBL" id="KP795610">
    <property type="protein sequence ID" value="AKN38680.1"/>
    <property type="molecule type" value="Genomic_DNA"/>
</dbReference>
<sequence length="313" mass="33708">MKAPWSPDDATICYEANGCAADRKLGIAVRGIIDLASPNSLLKGPYDVSVKDVCLSGTLEAIVVGLDKMETRNPRNFYVTNRYESIKIWINKPSDTLNAAVENPFADAVIHNLSGIAMAWAGPKFGETVSPVLKGLIPSQAGEGVKTATGMLAEQIVAQGGNVVSPKSKATSPNSSIGNSAVNLSNIKDVVLDGYTIGKQIANAVSSTNSYDITFKGIPPQTPVFRDKSKRKNKVRSMLIKAKNIFAPDKVLIRVGSEFNKHHAGTVIDLGVRSISCHDLIDFLTYYSEKGKLMNCFHDRSNDNALVAKINVI</sequence>
<protein>
    <submittedName>
        <fullName evidence="1">Uncharacterized protein</fullName>
    </submittedName>
</protein>
<organism evidence="1">
    <name type="scientific">Vibrio splendidus</name>
    <dbReference type="NCBI Taxonomy" id="29497"/>
    <lineage>
        <taxon>Bacteria</taxon>
        <taxon>Pseudomonadati</taxon>
        <taxon>Pseudomonadota</taxon>
        <taxon>Gammaproteobacteria</taxon>
        <taxon>Vibrionales</taxon>
        <taxon>Vibrionaceae</taxon>
        <taxon>Vibrio</taxon>
    </lineage>
</organism>
<dbReference type="AlphaFoldDB" id="A0A0H3ZR20"/>
<reference evidence="1" key="1">
    <citation type="journal article" date="2015" name="MBio">
        <title>Eco-Evolutionary Dynamics of Episomes among Ecologically Cohesive Bacterial Populations.</title>
        <authorList>
            <person name="Xue H."/>
            <person name="Cordero O.X."/>
            <person name="Camas F.M."/>
            <person name="Trimble W."/>
            <person name="Meyer F."/>
            <person name="Guglielmini J."/>
            <person name="Rocha E.P."/>
            <person name="Polz M.F."/>
        </authorList>
    </citation>
    <scope>NUCLEOTIDE SEQUENCE</scope>
    <source>
        <strain evidence="1">1F_145</strain>
    </source>
</reference>
<evidence type="ECO:0000313" key="1">
    <source>
        <dbReference type="EMBL" id="AKN38680.1"/>
    </source>
</evidence>
<accession>A0A0H3ZR20</accession>